<dbReference type="Proteomes" id="UP000193648">
    <property type="component" value="Unassembled WGS sequence"/>
</dbReference>
<dbReference type="Pfam" id="PF13921">
    <property type="entry name" value="Myb_DNA-bind_6"/>
    <property type="match status" value="1"/>
</dbReference>
<dbReference type="GO" id="GO:0005634">
    <property type="term" value="C:nucleus"/>
    <property type="evidence" value="ECO:0007669"/>
    <property type="project" value="TreeGrafter"/>
</dbReference>
<dbReference type="EMBL" id="MCFF01000010">
    <property type="protein sequence ID" value="ORZ22869.1"/>
    <property type="molecule type" value="Genomic_DNA"/>
</dbReference>
<name>A0A1Y2GTN3_9FUNG</name>
<dbReference type="PROSITE" id="PS51294">
    <property type="entry name" value="HTH_MYB"/>
    <property type="match status" value="1"/>
</dbReference>
<dbReference type="GeneID" id="33565384"/>
<dbReference type="OrthoDB" id="2385226at2759"/>
<feature type="compositionally biased region" description="Low complexity" evidence="1">
    <location>
        <begin position="98"/>
        <end position="107"/>
    </location>
</feature>
<dbReference type="InterPro" id="IPR017930">
    <property type="entry name" value="Myb_dom"/>
</dbReference>
<feature type="region of interest" description="Disordered" evidence="1">
    <location>
        <begin position="243"/>
        <end position="279"/>
    </location>
</feature>
<comment type="caution">
    <text evidence="4">The sequence shown here is derived from an EMBL/GenBank/DDBJ whole genome shotgun (WGS) entry which is preliminary data.</text>
</comment>
<dbReference type="PANTHER" id="PTHR45614:SF51">
    <property type="entry name" value="MYB-LIKE DNA-BINDING PROTEIN BAS1"/>
    <property type="match status" value="1"/>
</dbReference>
<feature type="domain" description="HTH myb-type" evidence="3">
    <location>
        <begin position="135"/>
        <end position="181"/>
    </location>
</feature>
<dbReference type="InterPro" id="IPR050560">
    <property type="entry name" value="MYB_TF"/>
</dbReference>
<dbReference type="GO" id="GO:0000981">
    <property type="term" value="F:DNA-binding transcription factor activity, RNA polymerase II-specific"/>
    <property type="evidence" value="ECO:0007669"/>
    <property type="project" value="TreeGrafter"/>
</dbReference>
<evidence type="ECO:0000256" key="1">
    <source>
        <dbReference type="SAM" id="MobiDB-lite"/>
    </source>
</evidence>
<organism evidence="4 5">
    <name type="scientific">Lobosporangium transversale</name>
    <dbReference type="NCBI Taxonomy" id="64571"/>
    <lineage>
        <taxon>Eukaryota</taxon>
        <taxon>Fungi</taxon>
        <taxon>Fungi incertae sedis</taxon>
        <taxon>Mucoromycota</taxon>
        <taxon>Mortierellomycotina</taxon>
        <taxon>Mortierellomycetes</taxon>
        <taxon>Mortierellales</taxon>
        <taxon>Mortierellaceae</taxon>
        <taxon>Lobosporangium</taxon>
    </lineage>
</organism>
<feature type="compositionally biased region" description="Polar residues" evidence="1">
    <location>
        <begin position="120"/>
        <end position="132"/>
    </location>
</feature>
<feature type="region of interest" description="Disordered" evidence="1">
    <location>
        <begin position="867"/>
        <end position="902"/>
    </location>
</feature>
<proteinExistence type="predicted"/>
<keyword evidence="5" id="KW-1185">Reference proteome</keyword>
<feature type="compositionally biased region" description="Basic and acidic residues" evidence="1">
    <location>
        <begin position="66"/>
        <end position="96"/>
    </location>
</feature>
<evidence type="ECO:0000313" key="4">
    <source>
        <dbReference type="EMBL" id="ORZ22869.1"/>
    </source>
</evidence>
<feature type="compositionally biased region" description="Basic and acidic residues" evidence="1">
    <location>
        <begin position="768"/>
        <end position="777"/>
    </location>
</feature>
<evidence type="ECO:0000313" key="5">
    <source>
        <dbReference type="Proteomes" id="UP000193648"/>
    </source>
</evidence>
<protein>
    <recommendedName>
        <fullName evidence="6">Myb-like domain-containing protein</fullName>
    </recommendedName>
</protein>
<dbReference type="SUPFAM" id="SSF46689">
    <property type="entry name" value="Homeodomain-like"/>
    <property type="match status" value="2"/>
</dbReference>
<dbReference type="GO" id="GO:0000978">
    <property type="term" value="F:RNA polymerase II cis-regulatory region sequence-specific DNA binding"/>
    <property type="evidence" value="ECO:0007669"/>
    <property type="project" value="TreeGrafter"/>
</dbReference>
<feature type="region of interest" description="Disordered" evidence="1">
    <location>
        <begin position="757"/>
        <end position="777"/>
    </location>
</feature>
<dbReference type="SMART" id="SM00717">
    <property type="entry name" value="SANT"/>
    <property type="match status" value="4"/>
</dbReference>
<feature type="domain" description="Myb-like" evidence="2">
    <location>
        <begin position="129"/>
        <end position="177"/>
    </location>
</feature>
<dbReference type="PROSITE" id="PS50090">
    <property type="entry name" value="MYB_LIKE"/>
    <property type="match status" value="1"/>
</dbReference>
<feature type="compositionally biased region" description="Low complexity" evidence="1">
    <location>
        <begin position="243"/>
        <end position="262"/>
    </location>
</feature>
<dbReference type="InParanoid" id="A0A1Y2GTN3"/>
<evidence type="ECO:0000259" key="2">
    <source>
        <dbReference type="PROSITE" id="PS50090"/>
    </source>
</evidence>
<dbReference type="InterPro" id="IPR001005">
    <property type="entry name" value="SANT/Myb"/>
</dbReference>
<accession>A0A1Y2GTN3</accession>
<gene>
    <name evidence="4" type="ORF">BCR41DRAFT_349819</name>
</gene>
<feature type="region of interest" description="Disordered" evidence="1">
    <location>
        <begin position="66"/>
        <end position="136"/>
    </location>
</feature>
<dbReference type="AlphaFoldDB" id="A0A1Y2GTN3"/>
<sequence>MSQQHMFLRKISPFITPRVVCACIRQSYPQGAIRSSQRYTLRYSSNSSSSPSSSSSFTVITTEAERPIVLKRPKPDTARKADLSRNKPIKSRDHSGINRNNNGNSNNKIAPQEVRGGAEQGTQLDSALGSKTASRKWTPEDDAEIIRLVRQGMQWSEIDTALNRPHSQCYERYFTALDPNIQSWYLPDGRLNQEMIRRLVYLVDVEGHSFKAIVKLELMKEPWEIPTKHAPQELLETLKTGATSVPSSSISSSASKPSEAPTRPGAASSNQNKGQIGKRSKRFRPVNRLFLQKKYLAYKSNLTANAIRTNREIMERAIQRSVELYGENWKKVASYADELLDQWTPSKAATPIKLSPIATTGEDSALPKAKILQDRKDTDLIQEREPLTPNKAASIYRALQRKGVDWGLEDDVIMARKVLEFSRSQPDILDVLEKPLPEDQGHPAAEPLEEQEKLQYKYWTELSTAVGTHTVEQCKRRWDGLWALQDNEKSAKSKAFHRTERLYFWMLWAHFYQHQPLRKTVDINHNESDSSNDKSYDAGLKNHSKINDRVLVTKDSNQHIDLEQTLKEVSFAKDISRWMRHRSEAQCDLFFRTSVMSAFARLGIISAPDQGKQGQKQEDEDGSSEHTKAIVAQKNIDMPQGLRLILHEIAEPMITKLTTVLPQDGTTYQPWVLRPEWTREKIQALQELVHQAKQGVKRSDFELDWNKIAGKLSERFGIDINSRNNGNVSGGLPSFSAKQCQDCWECIATTRYRPTESKVLPSSSAEPNTEHDGHDGLTQDRLLHWSDRDLQLLQQGVRKYGTFWADIRAQFLPNKDLSDLYQTWQVISAPSEEEDLSNIANQSEKFKLHVGRVNRLLDPDYQGLLGALDKVNGSGSKNNDKRKSKSNGRNSQGASDESEDRK</sequence>
<reference evidence="4 5" key="1">
    <citation type="submission" date="2016-07" db="EMBL/GenBank/DDBJ databases">
        <title>Pervasive Adenine N6-methylation of Active Genes in Fungi.</title>
        <authorList>
            <consortium name="DOE Joint Genome Institute"/>
            <person name="Mondo S.J."/>
            <person name="Dannebaum R.O."/>
            <person name="Kuo R.C."/>
            <person name="Labutti K."/>
            <person name="Haridas S."/>
            <person name="Kuo A."/>
            <person name="Salamov A."/>
            <person name="Ahrendt S.R."/>
            <person name="Lipzen A."/>
            <person name="Sullivan W."/>
            <person name="Andreopoulos W.B."/>
            <person name="Clum A."/>
            <person name="Lindquist E."/>
            <person name="Daum C."/>
            <person name="Ramamoorthy G.K."/>
            <person name="Gryganskyi A."/>
            <person name="Culley D."/>
            <person name="Magnuson J.K."/>
            <person name="James T.Y."/>
            <person name="O'Malley M.A."/>
            <person name="Stajich J.E."/>
            <person name="Spatafora J.W."/>
            <person name="Visel A."/>
            <person name="Grigoriev I.V."/>
        </authorList>
    </citation>
    <scope>NUCLEOTIDE SEQUENCE [LARGE SCALE GENOMIC DNA]</scope>
    <source>
        <strain evidence="4 5">NRRL 3116</strain>
    </source>
</reference>
<dbReference type="InterPro" id="IPR009057">
    <property type="entry name" value="Homeodomain-like_sf"/>
</dbReference>
<dbReference type="RefSeq" id="XP_021883423.1">
    <property type="nucleotide sequence ID" value="XM_022023540.1"/>
</dbReference>
<evidence type="ECO:0000259" key="3">
    <source>
        <dbReference type="PROSITE" id="PS51294"/>
    </source>
</evidence>
<dbReference type="Gene3D" id="1.10.10.60">
    <property type="entry name" value="Homeodomain-like"/>
    <property type="match status" value="2"/>
</dbReference>
<dbReference type="PANTHER" id="PTHR45614">
    <property type="entry name" value="MYB PROTEIN-RELATED"/>
    <property type="match status" value="1"/>
</dbReference>
<evidence type="ECO:0008006" key="6">
    <source>
        <dbReference type="Google" id="ProtNLM"/>
    </source>
</evidence>